<evidence type="ECO:0000256" key="8">
    <source>
        <dbReference type="PIRSR" id="PIRSR500134-1"/>
    </source>
</evidence>
<dbReference type="PIRSF" id="PIRSF500134">
    <property type="entry name" value="UDPglc_DH_bac"/>
    <property type="match status" value="1"/>
</dbReference>
<organism evidence="12 13">
    <name type="scientific">Haloactinomyces albus</name>
    <dbReference type="NCBI Taxonomy" id="1352928"/>
    <lineage>
        <taxon>Bacteria</taxon>
        <taxon>Bacillati</taxon>
        <taxon>Actinomycetota</taxon>
        <taxon>Actinomycetes</taxon>
        <taxon>Actinopolysporales</taxon>
        <taxon>Actinopolysporaceae</taxon>
        <taxon>Haloactinomyces</taxon>
    </lineage>
</organism>
<feature type="binding site" evidence="9">
    <location>
        <position position="253"/>
    </location>
    <ligand>
        <name>substrate</name>
    </ligand>
</feature>
<evidence type="ECO:0000256" key="2">
    <source>
        <dbReference type="ARBA" id="ARBA00006601"/>
    </source>
</evidence>
<evidence type="ECO:0000259" key="11">
    <source>
        <dbReference type="SMART" id="SM00984"/>
    </source>
</evidence>
<protein>
    <recommendedName>
        <fullName evidence="3 7">UDP-glucose 6-dehydrogenase</fullName>
        <ecNumber evidence="3 7">1.1.1.22</ecNumber>
    </recommendedName>
</protein>
<evidence type="ECO:0000256" key="4">
    <source>
        <dbReference type="ARBA" id="ARBA00023002"/>
    </source>
</evidence>
<evidence type="ECO:0000256" key="3">
    <source>
        <dbReference type="ARBA" id="ARBA00012954"/>
    </source>
</evidence>
<dbReference type="InterPro" id="IPR001732">
    <property type="entry name" value="UDP-Glc/GDP-Man_DH_N"/>
</dbReference>
<feature type="domain" description="UDP-glucose/GDP-mannose dehydrogenase C-terminal" evidence="11">
    <location>
        <begin position="310"/>
        <end position="411"/>
    </location>
</feature>
<dbReference type="GO" id="GO:0003979">
    <property type="term" value="F:UDP-glucose 6-dehydrogenase activity"/>
    <property type="evidence" value="ECO:0007669"/>
    <property type="project" value="UniProtKB-EC"/>
</dbReference>
<sequence>MDKIVAVVGAGYVGLTTAAGMAHLGHRVVCVDIDEQKIDRLRHNHVDLAEPNLPELVARYLRHGRLSFHTRLEHAVPAAATVFLCLPTPASPEDAVDMHAIDTVTHRLATLARPDSTIVVKSTVPPGTNRRLTDLLQRDDVTLVSNPEFLREGSSLHDFLNPQRIVIGAHCSAAAHHVAQLYATDAPVLTTDPISAEMIKYATNSYLAMKLAYSNTLAELCEHTGANITDVLTGIGHDSRIGASYLRPGPGWGGPCLPKDTRALLAIGNATGCDIPLLRAALEANAHHQRRVVKIVEHALHRQLAGCHIGVLGMTFKPGTNDLRDSPALPITTMLAARHAHVHAYDPGLSTPVAGLTDHLTLTTSAAEALAGCDLALLLTDWPEFASLPWNSLAARMRGNIVVDTRNQLDPTYLAEAGLHVRALGSPLPDLPAVRTA</sequence>
<dbReference type="InterPro" id="IPR028357">
    <property type="entry name" value="UDPglc_DH_bac"/>
</dbReference>
<feature type="binding site" evidence="9">
    <location>
        <position position="200"/>
    </location>
    <ligand>
        <name>substrate</name>
    </ligand>
</feature>
<evidence type="ECO:0000256" key="10">
    <source>
        <dbReference type="PIRSR" id="PIRSR500134-3"/>
    </source>
</evidence>
<dbReference type="NCBIfam" id="TIGR03026">
    <property type="entry name" value="NDP-sugDHase"/>
    <property type="match status" value="1"/>
</dbReference>
<dbReference type="GO" id="GO:0051287">
    <property type="term" value="F:NAD binding"/>
    <property type="evidence" value="ECO:0007669"/>
    <property type="project" value="InterPro"/>
</dbReference>
<feature type="binding site" evidence="10">
    <location>
        <position position="324"/>
    </location>
    <ligand>
        <name>NAD(+)</name>
        <dbReference type="ChEBI" id="CHEBI:57540"/>
    </ligand>
</feature>
<dbReference type="Pfam" id="PF00984">
    <property type="entry name" value="UDPG_MGDP_dh"/>
    <property type="match status" value="1"/>
</dbReference>
<proteinExistence type="inferred from homology"/>
<feature type="binding site" evidence="10">
    <location>
        <position position="32"/>
    </location>
    <ligand>
        <name>NAD(+)</name>
        <dbReference type="ChEBI" id="CHEBI:57540"/>
    </ligand>
</feature>
<feature type="binding site" evidence="10">
    <location>
        <position position="88"/>
    </location>
    <ligand>
        <name>NAD(+)</name>
        <dbReference type="ChEBI" id="CHEBI:57540"/>
    </ligand>
</feature>
<comment type="caution">
    <text evidence="12">The sequence shown here is derived from an EMBL/GenBank/DDBJ whole genome shotgun (WGS) entry which is preliminary data.</text>
</comment>
<reference evidence="12" key="1">
    <citation type="submission" date="2023-07" db="EMBL/GenBank/DDBJ databases">
        <title>Sequencing the genomes of 1000 actinobacteria strains.</title>
        <authorList>
            <person name="Klenk H.-P."/>
        </authorList>
    </citation>
    <scope>NUCLEOTIDE SEQUENCE</scope>
    <source>
        <strain evidence="12">DSM 45977</strain>
    </source>
</reference>
<evidence type="ECO:0000256" key="6">
    <source>
        <dbReference type="ARBA" id="ARBA00047473"/>
    </source>
</evidence>
<dbReference type="SUPFAM" id="SSF51735">
    <property type="entry name" value="NAD(P)-binding Rossmann-fold domains"/>
    <property type="match status" value="1"/>
</dbReference>
<dbReference type="EC" id="1.1.1.22" evidence="3 7"/>
<dbReference type="SUPFAM" id="SSF48179">
    <property type="entry name" value="6-phosphogluconate dehydrogenase C-terminal domain-like"/>
    <property type="match status" value="1"/>
</dbReference>
<dbReference type="PANTHER" id="PTHR43750">
    <property type="entry name" value="UDP-GLUCOSE 6-DEHYDROGENASE TUAD"/>
    <property type="match status" value="1"/>
</dbReference>
<feature type="binding site" evidence="10">
    <location>
        <position position="123"/>
    </location>
    <ligand>
        <name>NAD(+)</name>
        <dbReference type="ChEBI" id="CHEBI:57540"/>
    </ligand>
</feature>
<feature type="binding site" evidence="9">
    <location>
        <begin position="245"/>
        <end position="249"/>
    </location>
    <ligand>
        <name>substrate</name>
    </ligand>
</feature>
<evidence type="ECO:0000256" key="7">
    <source>
        <dbReference type="PIRNR" id="PIRNR000124"/>
    </source>
</evidence>
<evidence type="ECO:0000256" key="5">
    <source>
        <dbReference type="ARBA" id="ARBA00023027"/>
    </source>
</evidence>
<dbReference type="PIRSF" id="PIRSF000124">
    <property type="entry name" value="UDPglc_GDPman_dh"/>
    <property type="match status" value="1"/>
</dbReference>
<feature type="binding site" evidence="9">
    <location>
        <begin position="149"/>
        <end position="152"/>
    </location>
    <ligand>
        <name>substrate</name>
    </ligand>
</feature>
<dbReference type="GO" id="GO:0000271">
    <property type="term" value="P:polysaccharide biosynthetic process"/>
    <property type="evidence" value="ECO:0007669"/>
    <property type="project" value="InterPro"/>
</dbReference>
<keyword evidence="13" id="KW-1185">Reference proteome</keyword>
<dbReference type="Gene3D" id="1.20.5.100">
    <property type="entry name" value="Cytochrome c1, transmembrane anchor, C-terminal"/>
    <property type="match status" value="1"/>
</dbReference>
<dbReference type="InterPro" id="IPR036291">
    <property type="entry name" value="NAD(P)-bd_dom_sf"/>
</dbReference>
<comment type="catalytic activity">
    <reaction evidence="6 7">
        <text>UDP-alpha-D-glucose + 2 NAD(+) + H2O = UDP-alpha-D-glucuronate + 2 NADH + 3 H(+)</text>
        <dbReference type="Rhea" id="RHEA:23596"/>
        <dbReference type="ChEBI" id="CHEBI:15377"/>
        <dbReference type="ChEBI" id="CHEBI:15378"/>
        <dbReference type="ChEBI" id="CHEBI:57540"/>
        <dbReference type="ChEBI" id="CHEBI:57945"/>
        <dbReference type="ChEBI" id="CHEBI:58052"/>
        <dbReference type="ChEBI" id="CHEBI:58885"/>
        <dbReference type="EC" id="1.1.1.22"/>
    </reaction>
</comment>
<keyword evidence="5 7" id="KW-0520">NAD</keyword>
<dbReference type="Pfam" id="PF03720">
    <property type="entry name" value="UDPG_MGDP_dh_C"/>
    <property type="match status" value="1"/>
</dbReference>
<feature type="binding site" evidence="10">
    <location>
        <position position="37"/>
    </location>
    <ligand>
        <name>NAD(+)</name>
        <dbReference type="ChEBI" id="CHEBI:57540"/>
    </ligand>
</feature>
<dbReference type="Gene3D" id="3.40.50.720">
    <property type="entry name" value="NAD(P)-binding Rossmann-like Domain"/>
    <property type="match status" value="2"/>
</dbReference>
<feature type="active site" description="Nucleophile" evidence="8">
    <location>
        <position position="256"/>
    </location>
</feature>
<dbReference type="InterPro" id="IPR017476">
    <property type="entry name" value="UDP-Glc/GDP-Man"/>
</dbReference>
<evidence type="ECO:0000256" key="9">
    <source>
        <dbReference type="PIRSR" id="PIRSR500134-2"/>
    </source>
</evidence>
<dbReference type="InterPro" id="IPR036220">
    <property type="entry name" value="UDP-Glc/GDP-Man_DH_C_sf"/>
</dbReference>
<dbReference type="Pfam" id="PF03721">
    <property type="entry name" value="UDPG_MGDP_dh_N"/>
    <property type="match status" value="1"/>
</dbReference>
<evidence type="ECO:0000256" key="1">
    <source>
        <dbReference type="ARBA" id="ARBA00004701"/>
    </source>
</evidence>
<comment type="pathway">
    <text evidence="1">Nucleotide-sugar biosynthesis; UDP-alpha-D-glucuronate biosynthesis; UDP-alpha-D-glucuronate from UDP-alpha-D-glucose: step 1/1.</text>
</comment>
<feature type="binding site" evidence="9">
    <location>
        <position position="317"/>
    </location>
    <ligand>
        <name>substrate</name>
    </ligand>
</feature>
<dbReference type="RefSeq" id="WP_310276683.1">
    <property type="nucleotide sequence ID" value="NZ_JAVDXW010000001.1"/>
</dbReference>
<feature type="binding site" evidence="10">
    <location>
        <position position="259"/>
    </location>
    <ligand>
        <name>NAD(+)</name>
        <dbReference type="ChEBI" id="CHEBI:57540"/>
    </ligand>
</feature>
<dbReference type="InterPro" id="IPR008927">
    <property type="entry name" value="6-PGluconate_DH-like_C_sf"/>
</dbReference>
<accession>A0AAE4CMX2</accession>
<evidence type="ECO:0000313" key="13">
    <source>
        <dbReference type="Proteomes" id="UP001180845"/>
    </source>
</evidence>
<gene>
    <name evidence="12" type="ORF">JOF55_004061</name>
</gene>
<name>A0AAE4CMX2_9ACTN</name>
<dbReference type="InterPro" id="IPR014027">
    <property type="entry name" value="UDP-Glc/GDP-Man_DH_C"/>
</dbReference>
<feature type="binding site" evidence="10">
    <location>
        <position position="152"/>
    </location>
    <ligand>
        <name>NAD(+)</name>
        <dbReference type="ChEBI" id="CHEBI:57540"/>
    </ligand>
</feature>
<dbReference type="SMART" id="SM00984">
    <property type="entry name" value="UDPG_MGDP_dh_C"/>
    <property type="match status" value="1"/>
</dbReference>
<evidence type="ECO:0000313" key="12">
    <source>
        <dbReference type="EMBL" id="MDR7303880.1"/>
    </source>
</evidence>
<dbReference type="InterPro" id="IPR014026">
    <property type="entry name" value="UDP-Glc/GDP-Man_DH_dimer"/>
</dbReference>
<dbReference type="AlphaFoldDB" id="A0AAE4CMX2"/>
<dbReference type="EMBL" id="JAVDXW010000001">
    <property type="protein sequence ID" value="MDR7303880.1"/>
    <property type="molecule type" value="Genomic_DNA"/>
</dbReference>
<comment type="similarity">
    <text evidence="2 7">Belongs to the UDP-glucose/GDP-mannose dehydrogenase family.</text>
</comment>
<dbReference type="PANTHER" id="PTHR43750:SF3">
    <property type="entry name" value="UDP-GLUCOSE 6-DEHYDROGENASE TUAD"/>
    <property type="match status" value="1"/>
</dbReference>
<keyword evidence="4 7" id="KW-0560">Oxidoreductase</keyword>
<dbReference type="Proteomes" id="UP001180845">
    <property type="component" value="Unassembled WGS sequence"/>
</dbReference>
<dbReference type="SUPFAM" id="SSF52413">
    <property type="entry name" value="UDP-glucose/GDP-mannose dehydrogenase C-terminal domain"/>
    <property type="match status" value="1"/>
</dbReference>